<evidence type="ECO:0000256" key="2">
    <source>
        <dbReference type="ARBA" id="ARBA00023315"/>
    </source>
</evidence>
<dbReference type="CDD" id="cd04301">
    <property type="entry name" value="NAT_SF"/>
    <property type="match status" value="1"/>
</dbReference>
<keyword evidence="1" id="KW-0808">Transferase</keyword>
<evidence type="ECO:0000256" key="1">
    <source>
        <dbReference type="ARBA" id="ARBA00022679"/>
    </source>
</evidence>
<dbReference type="SUPFAM" id="SSF55729">
    <property type="entry name" value="Acyl-CoA N-acyltransferases (Nat)"/>
    <property type="match status" value="1"/>
</dbReference>
<organism evidence="4 5">
    <name type="scientific">Lysobacter hankyongensis</name>
    <dbReference type="NCBI Taxonomy" id="1176535"/>
    <lineage>
        <taxon>Bacteria</taxon>
        <taxon>Pseudomonadati</taxon>
        <taxon>Pseudomonadota</taxon>
        <taxon>Gammaproteobacteria</taxon>
        <taxon>Lysobacterales</taxon>
        <taxon>Lysobacteraceae</taxon>
        <taxon>Lysobacter</taxon>
    </lineage>
</organism>
<feature type="domain" description="N-acetyltransferase" evidence="3">
    <location>
        <begin position="31"/>
        <end position="186"/>
    </location>
</feature>
<name>A0ABP9C567_9GAMM</name>
<dbReference type="InterPro" id="IPR050832">
    <property type="entry name" value="Bact_Acetyltransf"/>
</dbReference>
<evidence type="ECO:0000313" key="4">
    <source>
        <dbReference type="EMBL" id="GAA4804237.1"/>
    </source>
</evidence>
<dbReference type="PROSITE" id="PS51186">
    <property type="entry name" value="GNAT"/>
    <property type="match status" value="1"/>
</dbReference>
<dbReference type="InterPro" id="IPR016181">
    <property type="entry name" value="Acyl_CoA_acyltransferase"/>
</dbReference>
<evidence type="ECO:0000313" key="5">
    <source>
        <dbReference type="Proteomes" id="UP001499959"/>
    </source>
</evidence>
<dbReference type="RefSeq" id="WP_345304528.1">
    <property type="nucleotide sequence ID" value="NZ_BAABJE010000018.1"/>
</dbReference>
<dbReference type="Gene3D" id="3.40.630.30">
    <property type="match status" value="1"/>
</dbReference>
<sequence>MTVAIPARLAPFPAERPGRTDIPASLAGRGFSLRALRDDDLPWLRDLYASTRAEEMAPVPWPDTAKRAFLDQQFALQHQHYLAHYGDTDFLAIERQGRGPVGRYYLQRTTPDHLIVDICLFPGMRGQGVGEALIRQSQTDAAALGCGMYLHVQISNPKARRLYERLGFTADGGVTGTHQMMRWRAPDHADVPR</sequence>
<protein>
    <submittedName>
        <fullName evidence="4">GNAT family N-acetyltransferase</fullName>
    </submittedName>
</protein>
<dbReference type="PANTHER" id="PTHR43877:SF2">
    <property type="entry name" value="AMINOALKYLPHOSPHONATE N-ACETYLTRANSFERASE-RELATED"/>
    <property type="match status" value="1"/>
</dbReference>
<keyword evidence="2" id="KW-0012">Acyltransferase</keyword>
<accession>A0ABP9C567</accession>
<dbReference type="Proteomes" id="UP001499959">
    <property type="component" value="Unassembled WGS sequence"/>
</dbReference>
<dbReference type="Pfam" id="PF00583">
    <property type="entry name" value="Acetyltransf_1"/>
    <property type="match status" value="1"/>
</dbReference>
<dbReference type="EMBL" id="BAABJE010000018">
    <property type="protein sequence ID" value="GAA4804237.1"/>
    <property type="molecule type" value="Genomic_DNA"/>
</dbReference>
<keyword evidence="5" id="KW-1185">Reference proteome</keyword>
<dbReference type="InterPro" id="IPR000182">
    <property type="entry name" value="GNAT_dom"/>
</dbReference>
<dbReference type="PANTHER" id="PTHR43877">
    <property type="entry name" value="AMINOALKYLPHOSPHONATE N-ACETYLTRANSFERASE-RELATED-RELATED"/>
    <property type="match status" value="1"/>
</dbReference>
<reference evidence="5" key="1">
    <citation type="journal article" date="2019" name="Int. J. Syst. Evol. Microbiol.">
        <title>The Global Catalogue of Microorganisms (GCM) 10K type strain sequencing project: providing services to taxonomists for standard genome sequencing and annotation.</title>
        <authorList>
            <consortium name="The Broad Institute Genomics Platform"/>
            <consortium name="The Broad Institute Genome Sequencing Center for Infectious Disease"/>
            <person name="Wu L."/>
            <person name="Ma J."/>
        </authorList>
    </citation>
    <scope>NUCLEOTIDE SEQUENCE [LARGE SCALE GENOMIC DNA]</scope>
    <source>
        <strain evidence="5">JCM 18204</strain>
    </source>
</reference>
<gene>
    <name evidence="4" type="ORF">GCM10023307_33730</name>
</gene>
<evidence type="ECO:0000259" key="3">
    <source>
        <dbReference type="PROSITE" id="PS51186"/>
    </source>
</evidence>
<comment type="caution">
    <text evidence="4">The sequence shown here is derived from an EMBL/GenBank/DDBJ whole genome shotgun (WGS) entry which is preliminary data.</text>
</comment>
<proteinExistence type="predicted"/>